<sequence>MKNAEIVKLLYKNATSTGHTCGICSHIVKQKKEAGYWNLNCQPISSIFVHKDAADTYERVRWVPCTSTIERILKTEAPCKLASSYYERRMIENEWSQNKYVSTRSSDEEHPNSNLSD</sequence>
<accession>A0A8J5IFX3</accession>
<evidence type="ECO:0000313" key="2">
    <source>
        <dbReference type="Proteomes" id="UP000709295"/>
    </source>
</evidence>
<dbReference type="EMBL" id="JAENGY010000564">
    <property type="protein sequence ID" value="KAG6960329.1"/>
    <property type="molecule type" value="Genomic_DNA"/>
</dbReference>
<organism evidence="1 2">
    <name type="scientific">Phytophthora aleatoria</name>
    <dbReference type="NCBI Taxonomy" id="2496075"/>
    <lineage>
        <taxon>Eukaryota</taxon>
        <taxon>Sar</taxon>
        <taxon>Stramenopiles</taxon>
        <taxon>Oomycota</taxon>
        <taxon>Peronosporomycetes</taxon>
        <taxon>Peronosporales</taxon>
        <taxon>Peronosporaceae</taxon>
        <taxon>Phytophthora</taxon>
    </lineage>
</organism>
<proteinExistence type="predicted"/>
<keyword evidence="2" id="KW-1185">Reference proteome</keyword>
<evidence type="ECO:0000313" key="1">
    <source>
        <dbReference type="EMBL" id="KAG6960329.1"/>
    </source>
</evidence>
<comment type="caution">
    <text evidence="1">The sequence shown here is derived from an EMBL/GenBank/DDBJ whole genome shotgun (WGS) entry which is preliminary data.</text>
</comment>
<reference evidence="1" key="1">
    <citation type="submission" date="2021-01" db="EMBL/GenBank/DDBJ databases">
        <title>Phytophthora aleatoria, a newly-described species from Pinus radiata is distinct from Phytophthora cactorum isolates based on comparative genomics.</title>
        <authorList>
            <person name="Mcdougal R."/>
            <person name="Panda P."/>
            <person name="Williams N."/>
            <person name="Studholme D.J."/>
        </authorList>
    </citation>
    <scope>NUCLEOTIDE SEQUENCE</scope>
    <source>
        <strain evidence="1">NZFS 4037</strain>
    </source>
</reference>
<gene>
    <name evidence="1" type="ORF">JG688_00009653</name>
</gene>
<dbReference type="AlphaFoldDB" id="A0A8J5IFX3"/>
<protein>
    <submittedName>
        <fullName evidence="1">Uncharacterized protein</fullName>
    </submittedName>
</protein>
<name>A0A8J5IFX3_9STRA</name>
<dbReference type="Proteomes" id="UP000709295">
    <property type="component" value="Unassembled WGS sequence"/>
</dbReference>